<evidence type="ECO:0000313" key="3">
    <source>
        <dbReference type="EMBL" id="SCX81540.1"/>
    </source>
</evidence>
<keyword evidence="4" id="KW-1185">Reference proteome</keyword>
<dbReference type="PANTHER" id="PTHR13847:SF285">
    <property type="entry name" value="FAD DEPENDENT OXIDOREDUCTASE DOMAIN-CONTAINING PROTEIN"/>
    <property type="match status" value="1"/>
</dbReference>
<protein>
    <submittedName>
        <fullName evidence="3">Glycine/D-amino acid oxidase</fullName>
    </submittedName>
</protein>
<dbReference type="OrthoDB" id="9806601at2"/>
<dbReference type="GO" id="GO:0016491">
    <property type="term" value="F:oxidoreductase activity"/>
    <property type="evidence" value="ECO:0007669"/>
    <property type="project" value="UniProtKB-KW"/>
</dbReference>
<sequence length="478" mass="50443">MSFDSRVPSVTPGDPSWWFADAMKAEGGAAPSPSLSGEVHADVAIVGGGFTGLWTALALKERAPELSIALIEASMCGSGASGKNGGKVHGYWSALAGMEANIGADGALAVARAGTKAQDAIRRFATAPGRDVWWREAGNMRVSASAGQDAKIANYISTAKRLGVPDTVYALTPAEVAQRCKSPVFRGGLFLPEGANVHPARLARALRKAAIEAGVAIYENTPMTGLDTGAPNRVRTPNGQILARDVVLATNIELARRSDVKPHVTVFSSFALMTEPAPKAIEEAGWHGDEGLADMRMFVHYFRKTVDGRVLMGSGSGPISYNGSTSDPGLTHDKASGARAERALRRLLPTFANVPVAKIWGGGIDISADRLPFFRTVPGTRVHYGCGYSGHGVNPTYMGGQCLASLVLGVKDEWSTLPLCTREVPSLPPEPFRTAGGRFVRWGIIGSEEADERGAKANLLMQAAAAIPRVFGLRIGTR</sequence>
<feature type="domain" description="FAD dependent oxidoreductase" evidence="2">
    <location>
        <begin position="42"/>
        <end position="406"/>
    </location>
</feature>
<dbReference type="RefSeq" id="WP_091127867.1">
    <property type="nucleotide sequence ID" value="NZ_FMVJ01000002.1"/>
</dbReference>
<dbReference type="STRING" id="549386.SAMN02927923_00030"/>
<evidence type="ECO:0000256" key="1">
    <source>
        <dbReference type="ARBA" id="ARBA00023002"/>
    </source>
</evidence>
<organism evidence="3 4">
    <name type="scientific">Microvirga guangxiensis</name>
    <dbReference type="NCBI Taxonomy" id="549386"/>
    <lineage>
        <taxon>Bacteria</taxon>
        <taxon>Pseudomonadati</taxon>
        <taxon>Pseudomonadota</taxon>
        <taxon>Alphaproteobacteria</taxon>
        <taxon>Hyphomicrobiales</taxon>
        <taxon>Methylobacteriaceae</taxon>
        <taxon>Microvirga</taxon>
    </lineage>
</organism>
<dbReference type="Gene3D" id="3.30.9.10">
    <property type="entry name" value="D-Amino Acid Oxidase, subunit A, domain 2"/>
    <property type="match status" value="1"/>
</dbReference>
<evidence type="ECO:0000313" key="4">
    <source>
        <dbReference type="Proteomes" id="UP000199569"/>
    </source>
</evidence>
<gene>
    <name evidence="3" type="ORF">SAMN02927923_00030</name>
</gene>
<dbReference type="SUPFAM" id="SSF51905">
    <property type="entry name" value="FAD/NAD(P)-binding domain"/>
    <property type="match status" value="1"/>
</dbReference>
<reference evidence="3 4" key="1">
    <citation type="submission" date="2016-10" db="EMBL/GenBank/DDBJ databases">
        <authorList>
            <person name="de Groot N.N."/>
        </authorList>
    </citation>
    <scope>NUCLEOTIDE SEQUENCE [LARGE SCALE GENOMIC DNA]</scope>
    <source>
        <strain evidence="3 4">CGMCC 1.7666</strain>
    </source>
</reference>
<dbReference type="InterPro" id="IPR036188">
    <property type="entry name" value="FAD/NAD-bd_sf"/>
</dbReference>
<dbReference type="PANTHER" id="PTHR13847">
    <property type="entry name" value="SARCOSINE DEHYDROGENASE-RELATED"/>
    <property type="match status" value="1"/>
</dbReference>
<proteinExistence type="predicted"/>
<dbReference type="GO" id="GO:0005737">
    <property type="term" value="C:cytoplasm"/>
    <property type="evidence" value="ECO:0007669"/>
    <property type="project" value="TreeGrafter"/>
</dbReference>
<evidence type="ECO:0000259" key="2">
    <source>
        <dbReference type="Pfam" id="PF01266"/>
    </source>
</evidence>
<dbReference type="Pfam" id="PF01266">
    <property type="entry name" value="DAO"/>
    <property type="match status" value="1"/>
</dbReference>
<dbReference type="AlphaFoldDB" id="A0A1G5AUP2"/>
<dbReference type="Gene3D" id="3.50.50.60">
    <property type="entry name" value="FAD/NAD(P)-binding domain"/>
    <property type="match status" value="1"/>
</dbReference>
<dbReference type="EMBL" id="FMVJ01000002">
    <property type="protein sequence ID" value="SCX81540.1"/>
    <property type="molecule type" value="Genomic_DNA"/>
</dbReference>
<accession>A0A1G5AUP2</accession>
<dbReference type="Proteomes" id="UP000199569">
    <property type="component" value="Unassembled WGS sequence"/>
</dbReference>
<keyword evidence="1" id="KW-0560">Oxidoreductase</keyword>
<dbReference type="InterPro" id="IPR006076">
    <property type="entry name" value="FAD-dep_OxRdtase"/>
</dbReference>
<name>A0A1G5AUP2_9HYPH</name>